<keyword evidence="6" id="KW-1185">Reference proteome</keyword>
<evidence type="ECO:0000313" key="4">
    <source>
        <dbReference type="EMBL" id="CAG8131890.1"/>
    </source>
</evidence>
<dbReference type="CDD" id="cd05233">
    <property type="entry name" value="SDR_c"/>
    <property type="match status" value="1"/>
</dbReference>
<evidence type="ECO:0000256" key="2">
    <source>
        <dbReference type="ARBA" id="ARBA00022857"/>
    </source>
</evidence>
<dbReference type="InterPro" id="IPR036291">
    <property type="entry name" value="NAD(P)-bd_dom_sf"/>
</dbReference>
<dbReference type="InterPro" id="IPR002347">
    <property type="entry name" value="SDR_fam"/>
</dbReference>
<comment type="caution">
    <text evidence="5">The sequence shown here is derived from an EMBL/GenBank/DDBJ whole genome shotgun (WGS) entry which is preliminary data.</text>
</comment>
<dbReference type="SUPFAM" id="SSF51735">
    <property type="entry name" value="NAD(P)-binding Rossmann-fold domains"/>
    <property type="match status" value="1"/>
</dbReference>
<dbReference type="PRINTS" id="PR00081">
    <property type="entry name" value="GDHRDH"/>
</dbReference>
<evidence type="ECO:0000313" key="5">
    <source>
        <dbReference type="EMBL" id="OQE92617.1"/>
    </source>
</evidence>
<organism evidence="5 6">
    <name type="scientific">Penicillium nalgiovense</name>
    <dbReference type="NCBI Taxonomy" id="60175"/>
    <lineage>
        <taxon>Eukaryota</taxon>
        <taxon>Fungi</taxon>
        <taxon>Dikarya</taxon>
        <taxon>Ascomycota</taxon>
        <taxon>Pezizomycotina</taxon>
        <taxon>Eurotiomycetes</taxon>
        <taxon>Eurotiomycetidae</taxon>
        <taxon>Eurotiales</taxon>
        <taxon>Aspergillaceae</taxon>
        <taxon>Penicillium</taxon>
    </lineage>
</organism>
<dbReference type="Proteomes" id="UP000191691">
    <property type="component" value="Unassembled WGS sequence"/>
</dbReference>
<dbReference type="Pfam" id="PF13561">
    <property type="entry name" value="adh_short_C2"/>
    <property type="match status" value="1"/>
</dbReference>
<evidence type="ECO:0000256" key="1">
    <source>
        <dbReference type="ARBA" id="ARBA00006484"/>
    </source>
</evidence>
<dbReference type="STRING" id="60175.A0A1V6YZ24"/>
<keyword evidence="3" id="KW-0560">Oxidoreductase</keyword>
<proteinExistence type="inferred from homology"/>
<evidence type="ECO:0000313" key="6">
    <source>
        <dbReference type="Proteomes" id="UP000191691"/>
    </source>
</evidence>
<gene>
    <name evidence="5" type="ORF">PENNAL_c0007G11231</name>
    <name evidence="4" type="ORF">PNAL_LOCUS5567</name>
</gene>
<name>A0A1V6YZ24_PENNA</name>
<dbReference type="EMBL" id="MOOB01000007">
    <property type="protein sequence ID" value="OQE92617.1"/>
    <property type="molecule type" value="Genomic_DNA"/>
</dbReference>
<dbReference type="OMA" id="VWDTTMA"/>
<dbReference type="Proteomes" id="UP001153461">
    <property type="component" value="Unassembled WGS sequence"/>
</dbReference>
<dbReference type="GO" id="GO:0016491">
    <property type="term" value="F:oxidoreductase activity"/>
    <property type="evidence" value="ECO:0007669"/>
    <property type="project" value="UniProtKB-KW"/>
</dbReference>
<dbReference type="OrthoDB" id="5840532at2759"/>
<accession>A0A1V6YZ24</accession>
<comment type="similarity">
    <text evidence="1">Belongs to the short-chain dehydrogenases/reductases (SDR) family.</text>
</comment>
<dbReference type="PANTHER" id="PTHR24321:SF12">
    <property type="entry name" value="SHORT-CHAIN DEHYDROGENASE_REDUCTASE FAMILY, PUTATIVE (AFU_ORTHOLOGUE AFUA_5G14340)-RELATED"/>
    <property type="match status" value="1"/>
</dbReference>
<protein>
    <submittedName>
        <fullName evidence="5">Uncharacterized protein</fullName>
    </submittedName>
</protein>
<keyword evidence="2" id="KW-0521">NADP</keyword>
<reference evidence="5" key="1">
    <citation type="submission" date="2016-10" db="EMBL/GenBank/DDBJ databases">
        <title>Uncovering the secondary metabolism of Penicillium species provides insights into the evolution of 6-MSA pathways.</title>
        <authorList>
            <person name="Nielsen J.C."/>
            <person name="Nielsen J."/>
        </authorList>
    </citation>
    <scope>NUCLEOTIDE SEQUENCE [LARGE SCALE GENOMIC DNA]</scope>
    <source>
        <strain evidence="5">IBT 13039</strain>
    </source>
</reference>
<dbReference type="FunFam" id="3.40.50.720:FF:000084">
    <property type="entry name" value="Short-chain dehydrogenase reductase"/>
    <property type="match status" value="1"/>
</dbReference>
<reference evidence="4" key="3">
    <citation type="submission" date="2021-07" db="EMBL/GenBank/DDBJ databases">
        <authorList>
            <person name="Branca A.L. A."/>
        </authorList>
    </citation>
    <scope>NUCLEOTIDE SEQUENCE</scope>
</reference>
<dbReference type="AlphaFoldDB" id="A0A1V6YZ24"/>
<dbReference type="Gene3D" id="3.40.50.720">
    <property type="entry name" value="NAD(P)-binding Rossmann-like Domain"/>
    <property type="match status" value="1"/>
</dbReference>
<reference evidence="6" key="2">
    <citation type="journal article" date="2017" name="Nat. Microbiol.">
        <title>Global analysis of biosynthetic gene clusters reveals vast potential of secondary metabolite production in Penicillium species.</title>
        <authorList>
            <person name="Nielsen J.C."/>
            <person name="Grijseels S."/>
            <person name="Prigent S."/>
            <person name="Ji B."/>
            <person name="Dainat J."/>
            <person name="Nielsen K.F."/>
            <person name="Frisvad J.C."/>
            <person name="Workman M."/>
            <person name="Nielsen J."/>
        </authorList>
    </citation>
    <scope>NUCLEOTIDE SEQUENCE [LARGE SCALE GENOMIC DNA]</scope>
    <source>
        <strain evidence="6">IBT 13039</strain>
    </source>
</reference>
<evidence type="ECO:0000256" key="3">
    <source>
        <dbReference type="ARBA" id="ARBA00023002"/>
    </source>
</evidence>
<dbReference type="PRINTS" id="PR00080">
    <property type="entry name" value="SDRFAMILY"/>
</dbReference>
<dbReference type="EMBL" id="CAJVNV010000255">
    <property type="protein sequence ID" value="CAG8131890.1"/>
    <property type="molecule type" value="Genomic_DNA"/>
</dbReference>
<sequence>MTLFPGVALITGAASGIGRATALAFAISGCQKIAIADRSVEELVQTQDSIAKEAPNAAVETIMVNVAQPESVAAMTARIATRWGRIDYAVNAAGIQGPAQRSTELTLDEFDEINNVNYRGLWLCSRAELAQMLTQTPLPSHDSRPGNRGAIVHIASQLGVVSRSTAPAYCASKSAVISLTRSDAIDYSKENIRINCVCPGLVETPMTQGSSEQRELFASAIATAPMNRMGQPSEIADVCLFLCSSKASFVQGASLLADGGYTIN</sequence>
<dbReference type="PANTHER" id="PTHR24321">
    <property type="entry name" value="DEHYDROGENASES, SHORT CHAIN"/>
    <property type="match status" value="1"/>
</dbReference>